<feature type="chain" id="PRO_5025529501" description="Mid2 domain-containing protein" evidence="3">
    <location>
        <begin position="20"/>
        <end position="218"/>
    </location>
</feature>
<name>A0A6A6DY39_9PEZI</name>
<dbReference type="OrthoDB" id="3799469at2759"/>
<organism evidence="4 5">
    <name type="scientific">Zopfia rhizophila CBS 207.26</name>
    <dbReference type="NCBI Taxonomy" id="1314779"/>
    <lineage>
        <taxon>Eukaryota</taxon>
        <taxon>Fungi</taxon>
        <taxon>Dikarya</taxon>
        <taxon>Ascomycota</taxon>
        <taxon>Pezizomycotina</taxon>
        <taxon>Dothideomycetes</taxon>
        <taxon>Dothideomycetes incertae sedis</taxon>
        <taxon>Zopfiaceae</taxon>
        <taxon>Zopfia</taxon>
    </lineage>
</organism>
<evidence type="ECO:0000313" key="5">
    <source>
        <dbReference type="Proteomes" id="UP000800200"/>
    </source>
</evidence>
<feature type="compositionally biased region" description="Polar residues" evidence="1">
    <location>
        <begin position="208"/>
        <end position="218"/>
    </location>
</feature>
<evidence type="ECO:0000256" key="1">
    <source>
        <dbReference type="SAM" id="MobiDB-lite"/>
    </source>
</evidence>
<dbReference type="AlphaFoldDB" id="A0A6A6DY39"/>
<feature type="region of interest" description="Disordered" evidence="1">
    <location>
        <begin position="174"/>
        <end position="218"/>
    </location>
</feature>
<keyword evidence="3" id="KW-0732">Signal</keyword>
<feature type="region of interest" description="Disordered" evidence="1">
    <location>
        <begin position="26"/>
        <end position="99"/>
    </location>
</feature>
<sequence length="218" mass="23377">MRFLLLCAIIAFFAWSVVATHPEIIQRQNSRSSSRTATRISTGRPTPSPTSTVTSSREFTRTQTPGETTTQGSTSSITSHTRAPTNRPERPPKSGLNRGAKIGIGVGVPLGVIAIAGALAAYIVGKRRGRKRRVDDPFAGAGKRVQDPSYELNIPPPTPATPAVAELPTVRSDEFPGAQSPRAQWWKSSFGRSEPTKKYAYQAAPGNEASQSPQELPA</sequence>
<evidence type="ECO:0000256" key="3">
    <source>
        <dbReference type="SAM" id="SignalP"/>
    </source>
</evidence>
<evidence type="ECO:0000313" key="4">
    <source>
        <dbReference type="EMBL" id="KAF2183695.1"/>
    </source>
</evidence>
<keyword evidence="5" id="KW-1185">Reference proteome</keyword>
<accession>A0A6A6DY39</accession>
<feature type="transmembrane region" description="Helical" evidence="2">
    <location>
        <begin position="102"/>
        <end position="124"/>
    </location>
</feature>
<feature type="compositionally biased region" description="Low complexity" evidence="1">
    <location>
        <begin position="26"/>
        <end position="81"/>
    </location>
</feature>
<keyword evidence="2" id="KW-0812">Transmembrane</keyword>
<proteinExistence type="predicted"/>
<evidence type="ECO:0008006" key="6">
    <source>
        <dbReference type="Google" id="ProtNLM"/>
    </source>
</evidence>
<dbReference type="Proteomes" id="UP000800200">
    <property type="component" value="Unassembled WGS sequence"/>
</dbReference>
<dbReference type="EMBL" id="ML994641">
    <property type="protein sequence ID" value="KAF2183695.1"/>
    <property type="molecule type" value="Genomic_DNA"/>
</dbReference>
<keyword evidence="2" id="KW-1133">Transmembrane helix</keyword>
<keyword evidence="2" id="KW-0472">Membrane</keyword>
<feature type="signal peptide" evidence="3">
    <location>
        <begin position="1"/>
        <end position="19"/>
    </location>
</feature>
<reference evidence="4" key="1">
    <citation type="journal article" date="2020" name="Stud. Mycol.">
        <title>101 Dothideomycetes genomes: a test case for predicting lifestyles and emergence of pathogens.</title>
        <authorList>
            <person name="Haridas S."/>
            <person name="Albert R."/>
            <person name="Binder M."/>
            <person name="Bloem J."/>
            <person name="Labutti K."/>
            <person name="Salamov A."/>
            <person name="Andreopoulos B."/>
            <person name="Baker S."/>
            <person name="Barry K."/>
            <person name="Bills G."/>
            <person name="Bluhm B."/>
            <person name="Cannon C."/>
            <person name="Castanera R."/>
            <person name="Culley D."/>
            <person name="Daum C."/>
            <person name="Ezra D."/>
            <person name="Gonzalez J."/>
            <person name="Henrissat B."/>
            <person name="Kuo A."/>
            <person name="Liang C."/>
            <person name="Lipzen A."/>
            <person name="Lutzoni F."/>
            <person name="Magnuson J."/>
            <person name="Mondo S."/>
            <person name="Nolan M."/>
            <person name="Ohm R."/>
            <person name="Pangilinan J."/>
            <person name="Park H.-J."/>
            <person name="Ramirez L."/>
            <person name="Alfaro M."/>
            <person name="Sun H."/>
            <person name="Tritt A."/>
            <person name="Yoshinaga Y."/>
            <person name="Zwiers L.-H."/>
            <person name="Turgeon B."/>
            <person name="Goodwin S."/>
            <person name="Spatafora J."/>
            <person name="Crous P."/>
            <person name="Grigoriev I."/>
        </authorList>
    </citation>
    <scope>NUCLEOTIDE SEQUENCE</scope>
    <source>
        <strain evidence="4">CBS 207.26</strain>
    </source>
</reference>
<evidence type="ECO:0000256" key="2">
    <source>
        <dbReference type="SAM" id="Phobius"/>
    </source>
</evidence>
<feature type="region of interest" description="Disordered" evidence="1">
    <location>
        <begin position="127"/>
        <end position="162"/>
    </location>
</feature>
<protein>
    <recommendedName>
        <fullName evidence="6">Mid2 domain-containing protein</fullName>
    </recommendedName>
</protein>
<gene>
    <name evidence="4" type="ORF">K469DRAFT_689829</name>
</gene>